<comment type="caution">
    <text evidence="3">The sequence shown here is derived from an EMBL/GenBank/DDBJ whole genome shotgun (WGS) entry which is preliminary data.</text>
</comment>
<dbReference type="InterPro" id="IPR001509">
    <property type="entry name" value="Epimerase_deHydtase"/>
</dbReference>
<evidence type="ECO:0000259" key="2">
    <source>
        <dbReference type="Pfam" id="PF01370"/>
    </source>
</evidence>
<evidence type="ECO:0000256" key="1">
    <source>
        <dbReference type="SAM" id="MobiDB-lite"/>
    </source>
</evidence>
<dbReference type="SUPFAM" id="SSF51735">
    <property type="entry name" value="NAD(P)-binding Rossmann-fold domains"/>
    <property type="match status" value="1"/>
</dbReference>
<sequence>MREAGLVVVTGASGMLGRATVRALASAGHPVRTLQRRPSALAGPRSGAGPGGAGPVEDVALDLSDPAADLGAALRGARAVVHCAAKVSVSGPWEAYRRTNVEGTARLLEAARAAGVRRFVQVSSPSVAHAGVPLVGAPAGAADPGAARGRYARSKALAEREALAADGDGLAVVAVRPHLVWGPGDTQLVARVVERSRRGRLPLLSGGSALVDSTYVDDAADALVAACARAHRPGVHGRALVVSSGEPRTVAELLASLCRAHGVAPPTRSVPAALARAAGAAAEALWAVRPGPDEPPMTRFLAEQLSTAHWFDQRETRRALAWAPRVGLDEGFARLAAAARG</sequence>
<dbReference type="PANTHER" id="PTHR48079">
    <property type="entry name" value="PROTEIN YEEZ"/>
    <property type="match status" value="1"/>
</dbReference>
<evidence type="ECO:0000313" key="4">
    <source>
        <dbReference type="Proteomes" id="UP001387100"/>
    </source>
</evidence>
<gene>
    <name evidence="3" type="ORF">WDZ17_06895</name>
</gene>
<feature type="region of interest" description="Disordered" evidence="1">
    <location>
        <begin position="27"/>
        <end position="56"/>
    </location>
</feature>
<name>A0ABU8RIY8_9ACTN</name>
<dbReference type="Gene3D" id="3.40.50.720">
    <property type="entry name" value="NAD(P)-binding Rossmann-like Domain"/>
    <property type="match status" value="1"/>
</dbReference>
<dbReference type="PANTHER" id="PTHR48079:SF6">
    <property type="entry name" value="NAD(P)-BINDING DOMAIN-CONTAINING PROTEIN-RELATED"/>
    <property type="match status" value="1"/>
</dbReference>
<proteinExistence type="predicted"/>
<organism evidence="3 4">
    <name type="scientific">Pseudokineococcus basanitobsidens</name>
    <dbReference type="NCBI Taxonomy" id="1926649"/>
    <lineage>
        <taxon>Bacteria</taxon>
        <taxon>Bacillati</taxon>
        <taxon>Actinomycetota</taxon>
        <taxon>Actinomycetes</taxon>
        <taxon>Kineosporiales</taxon>
        <taxon>Kineosporiaceae</taxon>
        <taxon>Pseudokineococcus</taxon>
    </lineage>
</organism>
<reference evidence="3 4" key="1">
    <citation type="journal article" date="2017" name="Int. J. Syst. Evol. Microbiol.">
        <title>Pseudokineococcus basanitobsidens sp. nov., isolated from volcanic rock.</title>
        <authorList>
            <person name="Lee D.W."/>
            <person name="Park M.Y."/>
            <person name="Kim J.J."/>
            <person name="Kim B.S."/>
        </authorList>
    </citation>
    <scope>NUCLEOTIDE SEQUENCE [LARGE SCALE GENOMIC DNA]</scope>
    <source>
        <strain evidence="3 4">DSM 103726</strain>
    </source>
</reference>
<accession>A0ABU8RIY8</accession>
<evidence type="ECO:0000313" key="3">
    <source>
        <dbReference type="EMBL" id="MEJ5945023.1"/>
    </source>
</evidence>
<dbReference type="EMBL" id="JBBIAA010000005">
    <property type="protein sequence ID" value="MEJ5945023.1"/>
    <property type="molecule type" value="Genomic_DNA"/>
</dbReference>
<dbReference type="Pfam" id="PF01370">
    <property type="entry name" value="Epimerase"/>
    <property type="match status" value="1"/>
</dbReference>
<dbReference type="Proteomes" id="UP001387100">
    <property type="component" value="Unassembled WGS sequence"/>
</dbReference>
<protein>
    <submittedName>
        <fullName evidence="3">NAD-dependent epimerase/dehydratase family protein</fullName>
    </submittedName>
</protein>
<dbReference type="RefSeq" id="WP_339574408.1">
    <property type="nucleotide sequence ID" value="NZ_JBBIAA010000005.1"/>
</dbReference>
<dbReference type="InterPro" id="IPR051783">
    <property type="entry name" value="NAD(P)-dependent_oxidoreduct"/>
</dbReference>
<feature type="domain" description="NAD-dependent epimerase/dehydratase" evidence="2">
    <location>
        <begin position="7"/>
        <end position="231"/>
    </location>
</feature>
<dbReference type="InterPro" id="IPR036291">
    <property type="entry name" value="NAD(P)-bd_dom_sf"/>
</dbReference>
<keyword evidence="4" id="KW-1185">Reference proteome</keyword>